<evidence type="ECO:0000313" key="1">
    <source>
        <dbReference type="EMBL" id="TVY09083.1"/>
    </source>
</evidence>
<dbReference type="OrthoDB" id="1675670at2"/>
<evidence type="ECO:0000313" key="2">
    <source>
        <dbReference type="Proteomes" id="UP000317036"/>
    </source>
</evidence>
<protein>
    <submittedName>
        <fullName evidence="1">DUF3231 family protein</fullName>
    </submittedName>
</protein>
<name>A0A559KAG1_9BACL</name>
<sequence length="354" mass="40539">MYNVYFGIIKRNALGWRFKLMEDKTKMDLTSSEMSILWKTYIFETLNRCILKHFIATVEDNEIATIIKDKLNTKEQRIRTLTEIFKKENFPVPIGFTDHDINVSAPRLFTDAFMAHYIYYMATMAIDNYRIGVTVSPRADIRQFFISGINTFIQFTDRIMDCLLQKGLFARSPYVPYPKQIDFVQETSFIHDIFGKKRPLQTIQISHVCLNLQRNAIGQQLLIAFKQTAKSEEVKAYMDEGIKLSSSLMETFNTLLKEDDLIPPSYSGLGVTDSTEAPFSEKLMLSLITSLNAYAISLYGLSLSESARDDLFAWYTKILAQTGEYGMDGAKLMIKNGYLEEPPKAPNRESLAKA</sequence>
<proteinExistence type="predicted"/>
<accession>A0A559KAG1</accession>
<dbReference type="Pfam" id="PF11553">
    <property type="entry name" value="DUF3231"/>
    <property type="match status" value="2"/>
</dbReference>
<dbReference type="InterPro" id="IPR021617">
    <property type="entry name" value="DUF3231"/>
</dbReference>
<dbReference type="Proteomes" id="UP000317036">
    <property type="component" value="Unassembled WGS sequence"/>
</dbReference>
<dbReference type="Gene3D" id="1.20.1260.10">
    <property type="match status" value="2"/>
</dbReference>
<dbReference type="InterPro" id="IPR012347">
    <property type="entry name" value="Ferritin-like"/>
</dbReference>
<organism evidence="1 2">
    <name type="scientific">Paenibacillus cremeus</name>
    <dbReference type="NCBI Taxonomy" id="2163881"/>
    <lineage>
        <taxon>Bacteria</taxon>
        <taxon>Bacillati</taxon>
        <taxon>Bacillota</taxon>
        <taxon>Bacilli</taxon>
        <taxon>Bacillales</taxon>
        <taxon>Paenibacillaceae</taxon>
        <taxon>Paenibacillus</taxon>
    </lineage>
</organism>
<dbReference type="EMBL" id="VNJI01000017">
    <property type="protein sequence ID" value="TVY09083.1"/>
    <property type="molecule type" value="Genomic_DNA"/>
</dbReference>
<dbReference type="AlphaFoldDB" id="A0A559KAG1"/>
<comment type="caution">
    <text evidence="1">The sequence shown here is derived from an EMBL/GenBank/DDBJ whole genome shotgun (WGS) entry which is preliminary data.</text>
</comment>
<reference evidence="1 2" key="1">
    <citation type="submission" date="2019-07" db="EMBL/GenBank/DDBJ databases">
        <authorList>
            <person name="Kim J."/>
        </authorList>
    </citation>
    <scope>NUCLEOTIDE SEQUENCE [LARGE SCALE GENOMIC DNA]</scope>
    <source>
        <strain evidence="1 2">JC52</strain>
    </source>
</reference>
<gene>
    <name evidence="1" type="ORF">FPZ49_15340</name>
</gene>
<keyword evidence="2" id="KW-1185">Reference proteome</keyword>